<sequence length="778" mass="88752">MAENDFNLLPLLDYINPATVDYQTWVNVGMALKHEGYTASDWDNWSQNDSRYKKFECFKKWDTFNEQAGTIVTGATITQLAKENGWVSQSSYDSENAHELGWTDTIDRDYRVINKDWIEGKEIHEPTIWNPVQEIIKYLETLFEASENVGYVTECYPKTDDETGEIVKWLPTKGAYDRTAGQLIEELSRCNGDIGAVLGDYHEEAGAWVRFNPMDGKGAKNENVTDFRYALVESDSMPIDKQNAIYKELELPIVALVHSGNKSLHAIVKVDAKNYEEYRNRVDYLYKICQKNGIIVDTQNRNPSRLSRMPGFIRNGQKQFLVDTNIGKTDWDEWYQYIEDLNDDLPDPEGLADSWDNLPELAPELIKGVLRQGHKMLIAGPSKAGKSFALIEMSIAIAEGKKWLGWDCTQGRVLYVNLELDRPSALHRFRDVYQAMGLPPKSIQNIDIWNLRGKTVPMDKLAPKLIRRALKKNYIAVIIDPIYKVLTGDENSADQMAHFTNQFDKVATELGSSVIYCHHHSKGSQGGKKSMDRASGSGVFARDPDALIDLVELEVSEELLTQRMNQAACEVYKQALQERNNAYYQQNVGLDDLLSPAQMRTHFEKGIPDVMARALYVDKLEEARNKIQIATAWRVEGTLREFAKFKPVNMWFSYPVHALDESGVLADIQLEDTTPNWKKNLDSKKGNEKKKKSADERFTTAMDALFDGINPVELSEMVEYFSTEDKPVSEKTIRRWVKNRDDFEVKNNQITPKEELGTKLGTRTNPTDKPESVPRECP</sequence>
<feature type="region of interest" description="Disordered" evidence="1">
    <location>
        <begin position="747"/>
        <end position="778"/>
    </location>
</feature>
<evidence type="ECO:0000259" key="2">
    <source>
        <dbReference type="Pfam" id="PF08707"/>
    </source>
</evidence>
<dbReference type="InterPro" id="IPR038724">
    <property type="entry name" value="RepA"/>
</dbReference>
<proteinExistence type="predicted"/>
<feature type="compositionally biased region" description="Basic and acidic residues" evidence="1">
    <location>
        <begin position="766"/>
        <end position="778"/>
    </location>
</feature>
<dbReference type="GO" id="GO:0016817">
    <property type="term" value="F:hydrolase activity, acting on acid anhydrides"/>
    <property type="evidence" value="ECO:0007669"/>
    <property type="project" value="InterPro"/>
</dbReference>
<feature type="domain" description="Primase C-terminal 2" evidence="2">
    <location>
        <begin position="11"/>
        <end position="81"/>
    </location>
</feature>
<dbReference type="SUPFAM" id="SSF52540">
    <property type="entry name" value="P-loop containing nucleoside triphosphate hydrolases"/>
    <property type="match status" value="1"/>
</dbReference>
<dbReference type="CDD" id="cd01125">
    <property type="entry name" value="RepA_RSF1010_like"/>
    <property type="match status" value="1"/>
</dbReference>
<dbReference type="EMBL" id="BK015884">
    <property type="protein sequence ID" value="DAD71572.1"/>
    <property type="molecule type" value="Genomic_DNA"/>
</dbReference>
<evidence type="ECO:0000313" key="3">
    <source>
        <dbReference type="EMBL" id="DAD71572.1"/>
    </source>
</evidence>
<dbReference type="Pfam" id="PF13481">
    <property type="entry name" value="AAA_25"/>
    <property type="match status" value="1"/>
</dbReference>
<protein>
    <submittedName>
        <fullName evidence="3">Regulatory protein repA</fullName>
    </submittedName>
</protein>
<dbReference type="InterPro" id="IPR014819">
    <property type="entry name" value="PriCT_2"/>
</dbReference>
<accession>A0A8S5LNH3</accession>
<name>A0A8S5LNH3_9CAUD</name>
<organism evidence="3">
    <name type="scientific">Siphoviridae sp. ctNNQ1</name>
    <dbReference type="NCBI Taxonomy" id="2827571"/>
    <lineage>
        <taxon>Viruses</taxon>
        <taxon>Duplodnaviria</taxon>
        <taxon>Heunggongvirae</taxon>
        <taxon>Uroviricota</taxon>
        <taxon>Caudoviricetes</taxon>
    </lineage>
</organism>
<dbReference type="Gene3D" id="3.40.50.300">
    <property type="entry name" value="P-loop containing nucleotide triphosphate hydrolases"/>
    <property type="match status" value="1"/>
</dbReference>
<dbReference type="InterPro" id="IPR027417">
    <property type="entry name" value="P-loop_NTPase"/>
</dbReference>
<reference evidence="3" key="1">
    <citation type="journal article" date="2021" name="Proc. Natl. Acad. Sci. U.S.A.">
        <title>A Catalog of Tens of Thousands of Viruses from Human Metagenomes Reveals Hidden Associations with Chronic Diseases.</title>
        <authorList>
            <person name="Tisza M.J."/>
            <person name="Buck C.B."/>
        </authorList>
    </citation>
    <scope>NUCLEOTIDE SEQUENCE</scope>
    <source>
        <strain evidence="3">CtNNQ1</strain>
    </source>
</reference>
<evidence type="ECO:0000256" key="1">
    <source>
        <dbReference type="SAM" id="MobiDB-lite"/>
    </source>
</evidence>
<dbReference type="Pfam" id="PF08707">
    <property type="entry name" value="PriCT_2"/>
    <property type="match status" value="1"/>
</dbReference>